<dbReference type="AlphaFoldDB" id="A0A0C9Z7G1"/>
<evidence type="ECO:0000313" key="3">
    <source>
        <dbReference type="Proteomes" id="UP000054018"/>
    </source>
</evidence>
<protein>
    <submittedName>
        <fullName evidence="2">Uncharacterized protein</fullName>
    </submittedName>
</protein>
<dbReference type="HOGENOM" id="CLU_1982447_0_0_1"/>
<accession>A0A0C9Z7G1</accession>
<feature type="region of interest" description="Disordered" evidence="1">
    <location>
        <begin position="15"/>
        <end position="47"/>
    </location>
</feature>
<reference evidence="2 3" key="1">
    <citation type="submission" date="2014-04" db="EMBL/GenBank/DDBJ databases">
        <authorList>
            <consortium name="DOE Joint Genome Institute"/>
            <person name="Kuo A."/>
            <person name="Kohler A."/>
            <person name="Costa M.D."/>
            <person name="Nagy L.G."/>
            <person name="Floudas D."/>
            <person name="Copeland A."/>
            <person name="Barry K.W."/>
            <person name="Cichocki N."/>
            <person name="Veneault-Fourrey C."/>
            <person name="LaButti K."/>
            <person name="Lindquist E.A."/>
            <person name="Lipzen A."/>
            <person name="Lundell T."/>
            <person name="Morin E."/>
            <person name="Murat C."/>
            <person name="Sun H."/>
            <person name="Tunlid A."/>
            <person name="Henrissat B."/>
            <person name="Grigoriev I.V."/>
            <person name="Hibbett D.S."/>
            <person name="Martin F."/>
            <person name="Nordberg H.P."/>
            <person name="Cantor M.N."/>
            <person name="Hua S.X."/>
        </authorList>
    </citation>
    <scope>NUCLEOTIDE SEQUENCE [LARGE SCALE GENOMIC DNA]</scope>
    <source>
        <strain evidence="2 3">441</strain>
    </source>
</reference>
<feature type="region of interest" description="Disordered" evidence="1">
    <location>
        <begin position="99"/>
        <end position="126"/>
    </location>
</feature>
<organism evidence="2 3">
    <name type="scientific">Pisolithus microcarpus 441</name>
    <dbReference type="NCBI Taxonomy" id="765257"/>
    <lineage>
        <taxon>Eukaryota</taxon>
        <taxon>Fungi</taxon>
        <taxon>Dikarya</taxon>
        <taxon>Basidiomycota</taxon>
        <taxon>Agaricomycotina</taxon>
        <taxon>Agaricomycetes</taxon>
        <taxon>Agaricomycetidae</taxon>
        <taxon>Boletales</taxon>
        <taxon>Sclerodermatineae</taxon>
        <taxon>Pisolithaceae</taxon>
        <taxon>Pisolithus</taxon>
    </lineage>
</organism>
<gene>
    <name evidence="2" type="ORF">PISMIDRAFT_11956</name>
</gene>
<dbReference type="Proteomes" id="UP000054018">
    <property type="component" value="Unassembled WGS sequence"/>
</dbReference>
<dbReference type="EMBL" id="KN833745">
    <property type="protein sequence ID" value="KIK21934.1"/>
    <property type="molecule type" value="Genomic_DNA"/>
</dbReference>
<evidence type="ECO:0000256" key="1">
    <source>
        <dbReference type="SAM" id="MobiDB-lite"/>
    </source>
</evidence>
<name>A0A0C9Z7G1_9AGAM</name>
<sequence length="126" mass="13840">MFELGSTGQAWYDKHVKELKAPDERWDQPDTTSEHAETKTGHTKPETEVVDVWQAADILSKVEVGAVDSIQPDAHVNTLEAPDKGCQCASDKVKERWDLPGLSSKALKPEGVTTRQAGGHSMEDMP</sequence>
<evidence type="ECO:0000313" key="2">
    <source>
        <dbReference type="EMBL" id="KIK21934.1"/>
    </source>
</evidence>
<dbReference type="OrthoDB" id="10528202at2759"/>
<proteinExistence type="predicted"/>
<reference evidence="3" key="2">
    <citation type="submission" date="2015-01" db="EMBL/GenBank/DDBJ databases">
        <title>Evolutionary Origins and Diversification of the Mycorrhizal Mutualists.</title>
        <authorList>
            <consortium name="DOE Joint Genome Institute"/>
            <consortium name="Mycorrhizal Genomics Consortium"/>
            <person name="Kohler A."/>
            <person name="Kuo A."/>
            <person name="Nagy L.G."/>
            <person name="Floudas D."/>
            <person name="Copeland A."/>
            <person name="Barry K.W."/>
            <person name="Cichocki N."/>
            <person name="Veneault-Fourrey C."/>
            <person name="LaButti K."/>
            <person name="Lindquist E.A."/>
            <person name="Lipzen A."/>
            <person name="Lundell T."/>
            <person name="Morin E."/>
            <person name="Murat C."/>
            <person name="Riley R."/>
            <person name="Ohm R."/>
            <person name="Sun H."/>
            <person name="Tunlid A."/>
            <person name="Henrissat B."/>
            <person name="Grigoriev I.V."/>
            <person name="Hibbett D.S."/>
            <person name="Martin F."/>
        </authorList>
    </citation>
    <scope>NUCLEOTIDE SEQUENCE [LARGE SCALE GENOMIC DNA]</scope>
    <source>
        <strain evidence="3">441</strain>
    </source>
</reference>
<keyword evidence="3" id="KW-1185">Reference proteome</keyword>